<dbReference type="EMBL" id="CP037422">
    <property type="protein sequence ID" value="QDU08003.1"/>
    <property type="molecule type" value="Genomic_DNA"/>
</dbReference>
<evidence type="ECO:0000313" key="5">
    <source>
        <dbReference type="Proteomes" id="UP000318704"/>
    </source>
</evidence>
<evidence type="ECO:0000313" key="4">
    <source>
        <dbReference type="Proteomes" id="UP000318384"/>
    </source>
</evidence>
<dbReference type="KEGG" id="gaw:V144x_12370"/>
<dbReference type="OrthoDB" id="279334at2"/>
<accession>A0A517VS46</accession>
<keyword evidence="4" id="KW-1185">Reference proteome</keyword>
<feature type="region of interest" description="Disordered" evidence="1">
    <location>
        <begin position="97"/>
        <end position="116"/>
    </location>
</feature>
<dbReference type="EMBL" id="CP037920">
    <property type="protein sequence ID" value="QDT95790.1"/>
    <property type="molecule type" value="Genomic_DNA"/>
</dbReference>
<protein>
    <submittedName>
        <fullName evidence="2">Uncharacterized protein</fullName>
    </submittedName>
</protein>
<dbReference type="RefSeq" id="WP_144982845.1">
    <property type="nucleotide sequence ID" value="NZ_CP037422.1"/>
</dbReference>
<accession>A0A517WRX4</accession>
<evidence type="ECO:0000313" key="3">
    <source>
        <dbReference type="EMBL" id="QDU08003.1"/>
    </source>
</evidence>
<dbReference type="Proteomes" id="UP000318704">
    <property type="component" value="Chromosome"/>
</dbReference>
<sequence>MIDLELEQMMENPEWCLVLNHYSQLQRQAKEQNPEFDGWIGRQNKVEGVVLERLPRIHGKLIAFDLLKFQLSGRDSGVYYQVTRLGEKMLPRLEKLITSASNPESPDSDLTYAKSA</sequence>
<gene>
    <name evidence="2" type="ORF">V144x_12370</name>
    <name evidence="3" type="ORF">V202x_13660</name>
</gene>
<dbReference type="Proteomes" id="UP000318384">
    <property type="component" value="Chromosome"/>
</dbReference>
<dbReference type="AlphaFoldDB" id="A0A517VS46"/>
<name>A0A517VS46_9PLAN</name>
<proteinExistence type="predicted"/>
<reference evidence="4 5" key="1">
    <citation type="submission" date="2019-03" db="EMBL/GenBank/DDBJ databases">
        <title>Deep-cultivation of Planctomycetes and their phenomic and genomic characterization uncovers novel biology.</title>
        <authorList>
            <person name="Wiegand S."/>
            <person name="Jogler M."/>
            <person name="Boedeker C."/>
            <person name="Pinto D."/>
            <person name="Vollmers J."/>
            <person name="Rivas-Marin E."/>
            <person name="Kohn T."/>
            <person name="Peeters S.H."/>
            <person name="Heuer A."/>
            <person name="Rast P."/>
            <person name="Oberbeckmann S."/>
            <person name="Bunk B."/>
            <person name="Jeske O."/>
            <person name="Meyerdierks A."/>
            <person name="Storesund J.E."/>
            <person name="Kallscheuer N."/>
            <person name="Luecker S."/>
            <person name="Lage O.M."/>
            <person name="Pohl T."/>
            <person name="Merkel B.J."/>
            <person name="Hornburger P."/>
            <person name="Mueller R.-W."/>
            <person name="Bruemmer F."/>
            <person name="Labrenz M."/>
            <person name="Spormann A.M."/>
            <person name="Op den Camp H."/>
            <person name="Overmann J."/>
            <person name="Amann R."/>
            <person name="Jetten M.S.M."/>
            <person name="Mascher T."/>
            <person name="Medema M.H."/>
            <person name="Devos D.P."/>
            <person name="Kaster A.-K."/>
            <person name="Ovreas L."/>
            <person name="Rohde M."/>
            <person name="Galperin M.Y."/>
            <person name="Jogler C."/>
        </authorList>
    </citation>
    <scope>NUCLEOTIDE SEQUENCE [LARGE SCALE GENOMIC DNA]</scope>
    <source>
        <strain evidence="2 5">V144</strain>
        <strain evidence="3 4">V202</strain>
    </source>
</reference>
<evidence type="ECO:0000256" key="1">
    <source>
        <dbReference type="SAM" id="MobiDB-lite"/>
    </source>
</evidence>
<evidence type="ECO:0000313" key="2">
    <source>
        <dbReference type="EMBL" id="QDT95790.1"/>
    </source>
</evidence>
<organism evidence="2 5">
    <name type="scientific">Gimesia aquarii</name>
    <dbReference type="NCBI Taxonomy" id="2527964"/>
    <lineage>
        <taxon>Bacteria</taxon>
        <taxon>Pseudomonadati</taxon>
        <taxon>Planctomycetota</taxon>
        <taxon>Planctomycetia</taxon>
        <taxon>Planctomycetales</taxon>
        <taxon>Planctomycetaceae</taxon>
        <taxon>Gimesia</taxon>
    </lineage>
</organism>